<dbReference type="CDD" id="cd17873">
    <property type="entry name" value="FlhF"/>
    <property type="match status" value="1"/>
</dbReference>
<dbReference type="SMART" id="SM00962">
    <property type="entry name" value="SRP54"/>
    <property type="match status" value="1"/>
</dbReference>
<evidence type="ECO:0000256" key="3">
    <source>
        <dbReference type="ARBA" id="ARBA00014919"/>
    </source>
</evidence>
<evidence type="ECO:0000256" key="5">
    <source>
        <dbReference type="ARBA" id="ARBA00022475"/>
    </source>
</evidence>
<evidence type="ECO:0000256" key="6">
    <source>
        <dbReference type="ARBA" id="ARBA00022741"/>
    </source>
</evidence>
<evidence type="ECO:0000256" key="7">
    <source>
        <dbReference type="ARBA" id="ARBA00022795"/>
    </source>
</evidence>
<dbReference type="InterPro" id="IPR047040">
    <property type="entry name" value="FlhF__GTPase_dom"/>
</dbReference>
<evidence type="ECO:0000256" key="1">
    <source>
        <dbReference type="ARBA" id="ARBA00004413"/>
    </source>
</evidence>
<comment type="caution">
    <text evidence="16">The sequence shown here is derived from an EMBL/GenBank/DDBJ whole genome shotgun (WGS) entry which is preliminary data.</text>
</comment>
<keyword evidence="4" id="KW-0813">Transport</keyword>
<evidence type="ECO:0000313" key="17">
    <source>
        <dbReference type="Proteomes" id="UP000294545"/>
    </source>
</evidence>
<keyword evidence="11" id="KW-1006">Bacterial flagellum protein export</keyword>
<proteinExistence type="inferred from homology"/>
<evidence type="ECO:0000256" key="9">
    <source>
        <dbReference type="ARBA" id="ARBA00023134"/>
    </source>
</evidence>
<dbReference type="Proteomes" id="UP000294545">
    <property type="component" value="Unassembled WGS sequence"/>
</dbReference>
<dbReference type="RefSeq" id="WP_132279493.1">
    <property type="nucleotide sequence ID" value="NZ_SMGQ01000011.1"/>
</dbReference>
<keyword evidence="16" id="KW-0282">Flagellum</keyword>
<evidence type="ECO:0000259" key="14">
    <source>
        <dbReference type="SMART" id="SM00382"/>
    </source>
</evidence>
<keyword evidence="17" id="KW-1185">Reference proteome</keyword>
<sequence length="384" mass="43642">MKLVRYQGENEKEAMLKVKEELGKDALIVNIKTIKPKGFYKLFRKTSIEVTAAVDENISNSNEKKANKEFITNEKSGIIEQKTQNENLDIKGLEKKIEDIQSLFLNQEHVKGEPKSDNEVTSNKVNQIIKSIYNQLLDNEVDEAVANEIIQELHLKKTEDLDNALMVAYNKIIEILEKPEILDEIEKGSSKKVFFIGPTGVGKTTTIAKIASHYVLNQKKNVALITADTYRIAAVEQLRTYANILCIPLKVIYSVEEMEEAINEFQDKDLILIDTAGRSHKNEIQIQELGHLIGSVEDKETYLVLSATTKYKDLINITKRYNHISNYKLIFTKFDETSCYGNILNIKKKTNAKLSYSTFGQNVPDDIKEIDVQEIAKHLLGGNE</sequence>
<evidence type="ECO:0000256" key="13">
    <source>
        <dbReference type="NCBIfam" id="TIGR03499"/>
    </source>
</evidence>
<dbReference type="FunFam" id="3.40.50.300:FF:000695">
    <property type="entry name" value="Flagellar biosynthesis regulator FlhF"/>
    <property type="match status" value="1"/>
</dbReference>
<keyword evidence="16" id="KW-0966">Cell projection</keyword>
<keyword evidence="9" id="KW-0342">GTP-binding</keyword>
<keyword evidence="8" id="KW-0653">Protein transport</keyword>
<dbReference type="OrthoDB" id="9778554at2"/>
<dbReference type="InterPro" id="IPR020006">
    <property type="entry name" value="FlhF"/>
</dbReference>
<keyword evidence="16" id="KW-0969">Cilium</keyword>
<evidence type="ECO:0000256" key="11">
    <source>
        <dbReference type="ARBA" id="ARBA00023225"/>
    </source>
</evidence>
<protein>
    <recommendedName>
        <fullName evidence="3 13">Flagellar biosynthesis protein FlhF</fullName>
    </recommendedName>
</protein>
<dbReference type="GO" id="GO:0015031">
    <property type="term" value="P:protein transport"/>
    <property type="evidence" value="ECO:0007669"/>
    <property type="project" value="UniProtKB-KW"/>
</dbReference>
<evidence type="ECO:0000259" key="15">
    <source>
        <dbReference type="SMART" id="SM00962"/>
    </source>
</evidence>
<dbReference type="InterPro" id="IPR027417">
    <property type="entry name" value="P-loop_NTPase"/>
</dbReference>
<comment type="function">
    <text evidence="12">Necessary for flagellar biosynthesis. May be involved in translocation of the flagellum.</text>
</comment>
<dbReference type="NCBIfam" id="TIGR03499">
    <property type="entry name" value="FlhF"/>
    <property type="match status" value="1"/>
</dbReference>
<keyword evidence="10" id="KW-0472">Membrane</keyword>
<dbReference type="GO" id="GO:0005886">
    <property type="term" value="C:plasma membrane"/>
    <property type="evidence" value="ECO:0007669"/>
    <property type="project" value="UniProtKB-SubCell"/>
</dbReference>
<dbReference type="PANTHER" id="PTHR43134">
    <property type="entry name" value="SIGNAL RECOGNITION PARTICLE RECEPTOR SUBUNIT ALPHA"/>
    <property type="match status" value="1"/>
</dbReference>
<evidence type="ECO:0000256" key="10">
    <source>
        <dbReference type="ARBA" id="ARBA00023136"/>
    </source>
</evidence>
<dbReference type="Pfam" id="PF00448">
    <property type="entry name" value="SRP54"/>
    <property type="match status" value="1"/>
</dbReference>
<dbReference type="GO" id="GO:0044781">
    <property type="term" value="P:bacterial-type flagellum organization"/>
    <property type="evidence" value="ECO:0007669"/>
    <property type="project" value="UniProtKB-UniRule"/>
</dbReference>
<feature type="domain" description="SRP54-type proteins GTP-binding" evidence="15">
    <location>
        <begin position="190"/>
        <end position="381"/>
    </location>
</feature>
<dbReference type="PANTHER" id="PTHR43134:SF3">
    <property type="entry name" value="FLAGELLAR BIOSYNTHESIS PROTEIN FLHF"/>
    <property type="match status" value="1"/>
</dbReference>
<dbReference type="GO" id="GO:0005525">
    <property type="term" value="F:GTP binding"/>
    <property type="evidence" value="ECO:0007669"/>
    <property type="project" value="UniProtKB-UniRule"/>
</dbReference>
<dbReference type="SMART" id="SM00382">
    <property type="entry name" value="AAA"/>
    <property type="match status" value="1"/>
</dbReference>
<dbReference type="GO" id="GO:0005047">
    <property type="term" value="F:signal recognition particle binding"/>
    <property type="evidence" value="ECO:0007669"/>
    <property type="project" value="TreeGrafter"/>
</dbReference>
<keyword evidence="5" id="KW-1003">Cell membrane</keyword>
<dbReference type="SUPFAM" id="SSF52540">
    <property type="entry name" value="P-loop containing nucleoside triphosphate hydrolases"/>
    <property type="match status" value="2"/>
</dbReference>
<organism evidence="16 17">
    <name type="scientific">Natranaerovirga hydrolytica</name>
    <dbReference type="NCBI Taxonomy" id="680378"/>
    <lineage>
        <taxon>Bacteria</taxon>
        <taxon>Bacillati</taxon>
        <taxon>Bacillota</taxon>
        <taxon>Clostridia</taxon>
        <taxon>Lachnospirales</taxon>
        <taxon>Natranaerovirgaceae</taxon>
        <taxon>Natranaerovirga</taxon>
    </lineage>
</organism>
<dbReference type="Gene3D" id="3.40.50.300">
    <property type="entry name" value="P-loop containing nucleotide triphosphate hydrolases"/>
    <property type="match status" value="1"/>
</dbReference>
<evidence type="ECO:0000256" key="4">
    <source>
        <dbReference type="ARBA" id="ARBA00022448"/>
    </source>
</evidence>
<name>A0A4R1MZ76_9FIRM</name>
<evidence type="ECO:0000256" key="2">
    <source>
        <dbReference type="ARBA" id="ARBA00008531"/>
    </source>
</evidence>
<keyword evidence="6" id="KW-0547">Nucleotide-binding</keyword>
<evidence type="ECO:0000313" key="16">
    <source>
        <dbReference type="EMBL" id="TCK97910.1"/>
    </source>
</evidence>
<comment type="subcellular location">
    <subcellularLocation>
        <location evidence="1">Cell membrane</location>
        <topology evidence="1">Peripheral membrane protein</topology>
        <orientation evidence="1">Cytoplasmic side</orientation>
    </subcellularLocation>
</comment>
<dbReference type="InterPro" id="IPR000897">
    <property type="entry name" value="SRP54_GTPase_dom"/>
</dbReference>
<keyword evidence="7" id="KW-1005">Bacterial flagellum biogenesis</keyword>
<evidence type="ECO:0000256" key="8">
    <source>
        <dbReference type="ARBA" id="ARBA00022927"/>
    </source>
</evidence>
<dbReference type="GO" id="GO:0006614">
    <property type="term" value="P:SRP-dependent cotranslational protein targeting to membrane"/>
    <property type="evidence" value="ECO:0007669"/>
    <property type="project" value="UniProtKB-UniRule"/>
</dbReference>
<dbReference type="EMBL" id="SMGQ01000011">
    <property type="protein sequence ID" value="TCK97910.1"/>
    <property type="molecule type" value="Genomic_DNA"/>
</dbReference>
<accession>A0A4R1MZ76</accession>
<reference evidence="16 17" key="1">
    <citation type="submission" date="2019-03" db="EMBL/GenBank/DDBJ databases">
        <title>Genomic Encyclopedia of Type Strains, Phase IV (KMG-IV): sequencing the most valuable type-strain genomes for metagenomic binning, comparative biology and taxonomic classification.</title>
        <authorList>
            <person name="Goeker M."/>
        </authorList>
    </citation>
    <scope>NUCLEOTIDE SEQUENCE [LARGE SCALE GENOMIC DNA]</scope>
    <source>
        <strain evidence="16 17">DSM 24176</strain>
    </source>
</reference>
<gene>
    <name evidence="16" type="ORF">EDC19_0312</name>
</gene>
<dbReference type="GO" id="GO:0003924">
    <property type="term" value="F:GTPase activity"/>
    <property type="evidence" value="ECO:0007669"/>
    <property type="project" value="UniProtKB-UniRule"/>
</dbReference>
<evidence type="ECO:0000256" key="12">
    <source>
        <dbReference type="ARBA" id="ARBA00025337"/>
    </source>
</evidence>
<dbReference type="AlphaFoldDB" id="A0A4R1MZ76"/>
<dbReference type="InterPro" id="IPR003593">
    <property type="entry name" value="AAA+_ATPase"/>
</dbReference>
<comment type="similarity">
    <text evidence="2">Belongs to the GTP-binding SRP family.</text>
</comment>
<feature type="domain" description="AAA+ ATPase" evidence="14">
    <location>
        <begin position="189"/>
        <end position="335"/>
    </location>
</feature>
<dbReference type="Gene3D" id="1.20.120.1380">
    <property type="entry name" value="Flagellar FlhF biosynthesis protein, N domain"/>
    <property type="match status" value="1"/>
</dbReference>